<evidence type="ECO:0000256" key="1">
    <source>
        <dbReference type="ARBA" id="ARBA00006484"/>
    </source>
</evidence>
<reference evidence="11 12" key="2">
    <citation type="journal article" date="2019" name="Nat. Med.">
        <title>A library of human gut bacterial isolates paired with longitudinal multiomics data enables mechanistic microbiome research.</title>
        <authorList>
            <person name="Poyet M."/>
            <person name="Groussin M."/>
            <person name="Gibbons S.M."/>
            <person name="Avila-Pacheco J."/>
            <person name="Jiang X."/>
            <person name="Kearney S.M."/>
            <person name="Perrotta A.R."/>
            <person name="Berdy B."/>
            <person name="Zhao S."/>
            <person name="Lieberman T.D."/>
            <person name="Swanson P.K."/>
            <person name="Smith M."/>
            <person name="Roesemann S."/>
            <person name="Alexander J.E."/>
            <person name="Rich S.A."/>
            <person name="Livny J."/>
            <person name="Vlamakis H."/>
            <person name="Clish C."/>
            <person name="Bullock K."/>
            <person name="Deik A."/>
            <person name="Scott J."/>
            <person name="Pierce K.A."/>
            <person name="Xavier R.J."/>
            <person name="Alm E.J."/>
        </authorList>
    </citation>
    <scope>NUCLEOTIDE SEQUENCE [LARGE SCALE GENOMIC DNA]</scope>
    <source>
        <strain evidence="2 12">BIOML-A42</strain>
        <strain evidence="3 11">BIOML-A6</strain>
    </source>
</reference>
<dbReference type="Proteomes" id="UP000260759">
    <property type="component" value="Unassembled WGS sequence"/>
</dbReference>
<dbReference type="EMBL" id="JAQNQY010000011">
    <property type="protein sequence ID" value="MDC1753133.1"/>
    <property type="molecule type" value="Genomic_DNA"/>
</dbReference>
<proteinExistence type="inferred from homology"/>
<dbReference type="Gene3D" id="3.40.50.720">
    <property type="entry name" value="NAD(P)-binding Rossmann-like Domain"/>
    <property type="match status" value="1"/>
</dbReference>
<evidence type="ECO:0000313" key="6">
    <source>
        <dbReference type="EMBL" id="RGN93490.1"/>
    </source>
</evidence>
<evidence type="ECO:0000313" key="7">
    <source>
        <dbReference type="EMBL" id="RHH33538.1"/>
    </source>
</evidence>
<dbReference type="EMBL" id="QRJL01000002">
    <property type="protein sequence ID" value="RHH33538.1"/>
    <property type="molecule type" value="Genomic_DNA"/>
</dbReference>
<dbReference type="CDD" id="cd05233">
    <property type="entry name" value="SDR_c"/>
    <property type="match status" value="1"/>
</dbReference>
<dbReference type="InterPro" id="IPR002347">
    <property type="entry name" value="SDR_fam"/>
</dbReference>
<gene>
    <name evidence="7" type="ORF">DW216_05120</name>
    <name evidence="6" type="ORF">DXB37_11495</name>
    <name evidence="5" type="ORF">DXC07_02140</name>
    <name evidence="3" type="ORF">GAP41_15250</name>
    <name evidence="2" type="ORF">GAQ56_11595</name>
    <name evidence="4" type="ORF">POY80_11840</name>
</gene>
<accession>A0A3E4XSK8</accession>
<evidence type="ECO:0000313" key="2">
    <source>
        <dbReference type="EMBL" id="KAB4091815.1"/>
    </source>
</evidence>
<dbReference type="SUPFAM" id="SSF51735">
    <property type="entry name" value="NAD(P)-binding Rossmann-fold domains"/>
    <property type="match status" value="1"/>
</dbReference>
<dbReference type="PANTHER" id="PTHR43975:SF2">
    <property type="entry name" value="EG:BACR7A4.14 PROTEIN-RELATED"/>
    <property type="match status" value="1"/>
</dbReference>
<organism evidence="5 9">
    <name type="scientific">Bacteroides uniformis</name>
    <dbReference type="NCBI Taxonomy" id="820"/>
    <lineage>
        <taxon>Bacteria</taxon>
        <taxon>Pseudomonadati</taxon>
        <taxon>Bacteroidota</taxon>
        <taxon>Bacteroidia</taxon>
        <taxon>Bacteroidales</taxon>
        <taxon>Bacteroidaceae</taxon>
        <taxon>Bacteroides</taxon>
    </lineage>
</organism>
<evidence type="ECO:0000313" key="12">
    <source>
        <dbReference type="Proteomes" id="UP000432488"/>
    </source>
</evidence>
<evidence type="ECO:0000313" key="9">
    <source>
        <dbReference type="Proteomes" id="UP000261295"/>
    </source>
</evidence>
<dbReference type="Proteomes" id="UP001218502">
    <property type="component" value="Unassembled WGS sequence"/>
</dbReference>
<evidence type="ECO:0000313" key="3">
    <source>
        <dbReference type="EMBL" id="KAB4240511.1"/>
    </source>
</evidence>
<reference evidence="4" key="3">
    <citation type="submission" date="2022-10" db="EMBL/GenBank/DDBJ databases">
        <title>Human gut microbiome strain richness.</title>
        <authorList>
            <person name="Chen-Liaw A."/>
        </authorList>
    </citation>
    <scope>NUCLEOTIDE SEQUENCE</scope>
    <source>
        <strain evidence="4">A1_m1001262Bd0_191120</strain>
    </source>
</reference>
<name>A0A3E4XSK8_BACUN</name>
<dbReference type="Proteomes" id="UP000431575">
    <property type="component" value="Unassembled WGS sequence"/>
</dbReference>
<protein>
    <submittedName>
        <fullName evidence="4">SDR family NAD(P)-dependent oxidoreductase</fullName>
    </submittedName>
    <submittedName>
        <fullName evidence="5">SDR family oxidoreductase</fullName>
    </submittedName>
</protein>
<comment type="similarity">
    <text evidence="1">Belongs to the short-chain dehydrogenases/reductases (SDR) family.</text>
</comment>
<dbReference type="Proteomes" id="UP000261295">
    <property type="component" value="Unassembled WGS sequence"/>
</dbReference>
<dbReference type="Pfam" id="PF13561">
    <property type="entry name" value="adh_short_C2"/>
    <property type="match status" value="1"/>
</dbReference>
<evidence type="ECO:0000313" key="5">
    <source>
        <dbReference type="EMBL" id="RGM58974.1"/>
    </source>
</evidence>
<evidence type="ECO:0000313" key="8">
    <source>
        <dbReference type="Proteomes" id="UP000260759"/>
    </source>
</evidence>
<comment type="caution">
    <text evidence="5">The sequence shown here is derived from an EMBL/GenBank/DDBJ whole genome shotgun (WGS) entry which is preliminary data.</text>
</comment>
<dbReference type="Proteomes" id="UP000432488">
    <property type="component" value="Unassembled WGS sequence"/>
</dbReference>
<dbReference type="EMBL" id="WCTM01000009">
    <property type="protein sequence ID" value="KAB4240511.1"/>
    <property type="molecule type" value="Genomic_DNA"/>
</dbReference>
<reference evidence="8 9" key="1">
    <citation type="submission" date="2018-08" db="EMBL/GenBank/DDBJ databases">
        <title>A genome reference for cultivated species of the human gut microbiota.</title>
        <authorList>
            <person name="Zou Y."/>
            <person name="Xue W."/>
            <person name="Luo G."/>
        </authorList>
    </citation>
    <scope>NUCLEOTIDE SEQUENCE [LARGE SCALE GENOMIC DNA]</scope>
    <source>
        <strain evidence="7 10">AM18-14LB</strain>
        <strain evidence="6 8">OM03-4</strain>
        <strain evidence="5 9">OM07-9</strain>
    </source>
</reference>
<dbReference type="Proteomes" id="UP000283766">
    <property type="component" value="Unassembled WGS sequence"/>
</dbReference>
<sequence length="250" mass="27142">MYNPFSLEGKTVLVTGASSGIGRATAIECSKLGATLVLTGRNESALQETKELLSDSNKEHLMLVADLRIEESCEKLVAQLPVLDGFVCNAGIGKMLPLQFYSLDVLNEVFQMNCFVPMLLLKLLVKKKKLRNSSSVVFTASISGYNNVAPANGIYGTSKSALSTYMKYAALELAGKGIRCNAVQPGRINTPLISNRLLSEEDVTKDIEQYPMKRYGKPEEVAHAIIYLLSDASAWVTGTNLVIDGGRSLK</sequence>
<dbReference type="PANTHER" id="PTHR43975">
    <property type="entry name" value="ZGC:101858"/>
    <property type="match status" value="1"/>
</dbReference>
<evidence type="ECO:0000313" key="4">
    <source>
        <dbReference type="EMBL" id="MDC1753133.1"/>
    </source>
</evidence>
<dbReference type="FunFam" id="3.40.50.720:FF:000084">
    <property type="entry name" value="Short-chain dehydrogenase reductase"/>
    <property type="match status" value="1"/>
</dbReference>
<dbReference type="InterPro" id="IPR036291">
    <property type="entry name" value="NAD(P)-bd_dom_sf"/>
</dbReference>
<dbReference type="PRINTS" id="PR00081">
    <property type="entry name" value="GDHRDH"/>
</dbReference>
<dbReference type="EMBL" id="WCUV01000007">
    <property type="protein sequence ID" value="KAB4091815.1"/>
    <property type="molecule type" value="Genomic_DNA"/>
</dbReference>
<evidence type="ECO:0000313" key="11">
    <source>
        <dbReference type="Proteomes" id="UP000431575"/>
    </source>
</evidence>
<dbReference type="RefSeq" id="WP_035457922.1">
    <property type="nucleotide sequence ID" value="NZ_BAABZM010000001.1"/>
</dbReference>
<dbReference type="EMBL" id="QSVA01000009">
    <property type="protein sequence ID" value="RGN93490.1"/>
    <property type="molecule type" value="Genomic_DNA"/>
</dbReference>
<dbReference type="AlphaFoldDB" id="A0A3E4XSK8"/>
<evidence type="ECO:0000313" key="10">
    <source>
        <dbReference type="Proteomes" id="UP000283766"/>
    </source>
</evidence>
<dbReference type="EMBL" id="QSTL01000001">
    <property type="protein sequence ID" value="RGM58974.1"/>
    <property type="molecule type" value="Genomic_DNA"/>
</dbReference>